<evidence type="ECO:0000313" key="1">
    <source>
        <dbReference type="EMBL" id="MFC7320749.1"/>
    </source>
</evidence>
<gene>
    <name evidence="1" type="ORF">ACFQMN_07630</name>
</gene>
<dbReference type="PANTHER" id="PTHR34796:SF1">
    <property type="entry name" value="EXPRESSED PROTEIN"/>
    <property type="match status" value="1"/>
</dbReference>
<reference evidence="2" key="1">
    <citation type="journal article" date="2019" name="Int. J. Syst. Evol. Microbiol.">
        <title>The Global Catalogue of Microorganisms (GCM) 10K type strain sequencing project: providing services to taxonomists for standard genome sequencing and annotation.</title>
        <authorList>
            <consortium name="The Broad Institute Genomics Platform"/>
            <consortium name="The Broad Institute Genome Sequencing Center for Infectious Disease"/>
            <person name="Wu L."/>
            <person name="Ma J."/>
        </authorList>
    </citation>
    <scope>NUCLEOTIDE SEQUENCE [LARGE SCALE GENOMIC DNA]</scope>
    <source>
        <strain evidence="2">CCUG 73951</strain>
    </source>
</reference>
<dbReference type="EMBL" id="JBHTBY010000006">
    <property type="protein sequence ID" value="MFC7320749.1"/>
    <property type="molecule type" value="Genomic_DNA"/>
</dbReference>
<organism evidence="1 2">
    <name type="scientific">Halobacillus campisalis</name>
    <dbReference type="NCBI Taxonomy" id="435909"/>
    <lineage>
        <taxon>Bacteria</taxon>
        <taxon>Bacillati</taxon>
        <taxon>Bacillota</taxon>
        <taxon>Bacilli</taxon>
        <taxon>Bacillales</taxon>
        <taxon>Bacillaceae</taxon>
        <taxon>Halobacillus</taxon>
    </lineage>
</organism>
<accession>A0ABW2K243</accession>
<name>A0ABW2K243_9BACI</name>
<sequence>MYPRPYVDFLTHFHGTRDYFECHEELEEHWKETEPGYRDSVWVLLIQFAVSLYHFRRGNRKGAETLINKTFDKLSVNDKQLEQLGIDSAMFTQLILEIKDDIQSFKGYQSPVIPIFDENLVQLIKSRCAEWGVIYGTPSDFSNTKLINKHMKKFRN</sequence>
<dbReference type="InterPro" id="IPR005500">
    <property type="entry name" value="DUF309"/>
</dbReference>
<dbReference type="RefSeq" id="WP_289214348.1">
    <property type="nucleotide sequence ID" value="NZ_JAPVRC010000001.1"/>
</dbReference>
<dbReference type="Gene3D" id="1.10.3450.10">
    <property type="entry name" value="TTHA0068-like"/>
    <property type="match status" value="1"/>
</dbReference>
<dbReference type="SUPFAM" id="SSF140663">
    <property type="entry name" value="TTHA0068-like"/>
    <property type="match status" value="1"/>
</dbReference>
<keyword evidence="2" id="KW-1185">Reference proteome</keyword>
<dbReference type="Proteomes" id="UP001596494">
    <property type="component" value="Unassembled WGS sequence"/>
</dbReference>
<dbReference type="Pfam" id="PF03745">
    <property type="entry name" value="DUF309"/>
    <property type="match status" value="1"/>
</dbReference>
<proteinExistence type="predicted"/>
<evidence type="ECO:0000313" key="2">
    <source>
        <dbReference type="Proteomes" id="UP001596494"/>
    </source>
</evidence>
<dbReference type="PANTHER" id="PTHR34796">
    <property type="entry name" value="EXPRESSED PROTEIN"/>
    <property type="match status" value="1"/>
</dbReference>
<comment type="caution">
    <text evidence="1">The sequence shown here is derived from an EMBL/GenBank/DDBJ whole genome shotgun (WGS) entry which is preliminary data.</text>
</comment>
<dbReference type="InterPro" id="IPR023203">
    <property type="entry name" value="TTHA0068_sf"/>
</dbReference>
<protein>
    <submittedName>
        <fullName evidence="1">DUF309 domain-containing protein</fullName>
    </submittedName>
</protein>